<accession>A0A9W6WV03</accession>
<evidence type="ECO:0000256" key="1">
    <source>
        <dbReference type="ARBA" id="ARBA00004370"/>
    </source>
</evidence>
<dbReference type="EMBL" id="BSXW01000716">
    <property type="protein sequence ID" value="GMF28507.1"/>
    <property type="molecule type" value="Genomic_DNA"/>
</dbReference>
<sequence length="205" mass="22144">MRPAPPAEPIQVTLEARRRRKAKKKQQQYRSLHGLEGGLDLDYDREGHHDHHEVVLSSSSANGHPPSLFSLQTMRHSFSPIASPATVAAAASMSSARSSSSCLERLVCNLTPYECNRTLFRSMLCTSLMVIAVCVPDVGLLISLFGSVGSSMLAIVLPPVLYLVAAGSTLSLPSRIFHWGIVVFGVVGMIAGTVQAMRQVINSFN</sequence>
<feature type="transmembrane region" description="Helical" evidence="5">
    <location>
        <begin position="119"/>
        <end position="145"/>
    </location>
</feature>
<feature type="domain" description="Amino acid transporter transmembrane" evidence="6">
    <location>
        <begin position="114"/>
        <end position="197"/>
    </location>
</feature>
<comment type="subcellular location">
    <subcellularLocation>
        <location evidence="1">Membrane</location>
    </subcellularLocation>
</comment>
<protein>
    <submittedName>
        <fullName evidence="7">Unnamed protein product</fullName>
    </submittedName>
</protein>
<proteinExistence type="predicted"/>
<reference evidence="7" key="1">
    <citation type="submission" date="2023-04" db="EMBL/GenBank/DDBJ databases">
        <title>Phytophthora lilii NBRC 32176.</title>
        <authorList>
            <person name="Ichikawa N."/>
            <person name="Sato H."/>
            <person name="Tonouchi N."/>
        </authorList>
    </citation>
    <scope>NUCLEOTIDE SEQUENCE</scope>
    <source>
        <strain evidence="7">NBRC 32176</strain>
    </source>
</reference>
<keyword evidence="4 5" id="KW-0472">Membrane</keyword>
<dbReference type="OrthoDB" id="1684102at2759"/>
<dbReference type="AlphaFoldDB" id="A0A9W6WV03"/>
<feature type="transmembrane region" description="Helical" evidence="5">
    <location>
        <begin position="176"/>
        <end position="197"/>
    </location>
</feature>
<name>A0A9W6WV03_9STRA</name>
<keyword evidence="8" id="KW-1185">Reference proteome</keyword>
<evidence type="ECO:0000313" key="7">
    <source>
        <dbReference type="EMBL" id="GMF28507.1"/>
    </source>
</evidence>
<feature type="transmembrane region" description="Helical" evidence="5">
    <location>
        <begin position="152"/>
        <end position="170"/>
    </location>
</feature>
<dbReference type="InterPro" id="IPR013057">
    <property type="entry name" value="AA_transpt_TM"/>
</dbReference>
<comment type="caution">
    <text evidence="7">The sequence shown here is derived from an EMBL/GenBank/DDBJ whole genome shotgun (WGS) entry which is preliminary data.</text>
</comment>
<evidence type="ECO:0000256" key="3">
    <source>
        <dbReference type="ARBA" id="ARBA00022989"/>
    </source>
</evidence>
<gene>
    <name evidence="7" type="ORF">Plil01_001201200</name>
</gene>
<evidence type="ECO:0000313" key="8">
    <source>
        <dbReference type="Proteomes" id="UP001165083"/>
    </source>
</evidence>
<evidence type="ECO:0000259" key="6">
    <source>
        <dbReference type="Pfam" id="PF01490"/>
    </source>
</evidence>
<evidence type="ECO:0000256" key="2">
    <source>
        <dbReference type="ARBA" id="ARBA00022692"/>
    </source>
</evidence>
<keyword evidence="2 5" id="KW-0812">Transmembrane</keyword>
<keyword evidence="3 5" id="KW-1133">Transmembrane helix</keyword>
<dbReference type="Proteomes" id="UP001165083">
    <property type="component" value="Unassembled WGS sequence"/>
</dbReference>
<dbReference type="Pfam" id="PF01490">
    <property type="entry name" value="Aa_trans"/>
    <property type="match status" value="1"/>
</dbReference>
<evidence type="ECO:0000256" key="4">
    <source>
        <dbReference type="ARBA" id="ARBA00023136"/>
    </source>
</evidence>
<dbReference type="GO" id="GO:0016020">
    <property type="term" value="C:membrane"/>
    <property type="evidence" value="ECO:0007669"/>
    <property type="project" value="UniProtKB-SubCell"/>
</dbReference>
<evidence type="ECO:0000256" key="5">
    <source>
        <dbReference type="SAM" id="Phobius"/>
    </source>
</evidence>
<organism evidence="7 8">
    <name type="scientific">Phytophthora lilii</name>
    <dbReference type="NCBI Taxonomy" id="2077276"/>
    <lineage>
        <taxon>Eukaryota</taxon>
        <taxon>Sar</taxon>
        <taxon>Stramenopiles</taxon>
        <taxon>Oomycota</taxon>
        <taxon>Peronosporomycetes</taxon>
        <taxon>Peronosporales</taxon>
        <taxon>Peronosporaceae</taxon>
        <taxon>Phytophthora</taxon>
    </lineage>
</organism>